<evidence type="ECO:0000259" key="1">
    <source>
        <dbReference type="Pfam" id="PF22522"/>
    </source>
</evidence>
<sequence length="163" mass="17382">MNIKLPAPVTALYKAHADMCTHFARTGLTFTLDGKLVGDLGEALAAEAFAIKLCEQRIPGVDGHATDGRTVQIKATGKAKTGPAFTPGEGIAQHLIFLRIDFPAGEASVLYNGPEAPVRRLLNMPLAGTQVVRLASVLEEDKKLTEADRLPRVPKQALEAGFP</sequence>
<accession>A0ABY7C857</accession>
<evidence type="ECO:0000313" key="2">
    <source>
        <dbReference type="EMBL" id="WAP69965.1"/>
    </source>
</evidence>
<dbReference type="Proteomes" id="UP001164020">
    <property type="component" value="Chromosome"/>
</dbReference>
<dbReference type="InterPro" id="IPR054267">
    <property type="entry name" value="DUF6998"/>
</dbReference>
<feature type="domain" description="DUF6998" evidence="1">
    <location>
        <begin position="11"/>
        <end position="150"/>
    </location>
</feature>
<name>A0ABY7C857_9HYPH</name>
<dbReference type="EMBL" id="CP114029">
    <property type="protein sequence ID" value="WAP69965.1"/>
    <property type="molecule type" value="Genomic_DNA"/>
</dbReference>
<proteinExistence type="predicted"/>
<dbReference type="RefSeq" id="WP_268882388.1">
    <property type="nucleotide sequence ID" value="NZ_CP114029.1"/>
</dbReference>
<evidence type="ECO:0000313" key="3">
    <source>
        <dbReference type="Proteomes" id="UP001164020"/>
    </source>
</evidence>
<dbReference type="Pfam" id="PF22522">
    <property type="entry name" value="DUF6998"/>
    <property type="match status" value="1"/>
</dbReference>
<gene>
    <name evidence="2" type="ORF">OH818_07285</name>
</gene>
<organism evidence="2 3">
    <name type="scientific">Jiella pelagia</name>
    <dbReference type="NCBI Taxonomy" id="2986949"/>
    <lineage>
        <taxon>Bacteria</taxon>
        <taxon>Pseudomonadati</taxon>
        <taxon>Pseudomonadota</taxon>
        <taxon>Alphaproteobacteria</taxon>
        <taxon>Hyphomicrobiales</taxon>
        <taxon>Aurantimonadaceae</taxon>
        <taxon>Jiella</taxon>
    </lineage>
</organism>
<protein>
    <recommendedName>
        <fullName evidence="1">DUF6998 domain-containing protein</fullName>
    </recommendedName>
</protein>
<keyword evidence="3" id="KW-1185">Reference proteome</keyword>
<reference evidence="2" key="1">
    <citation type="submission" date="2022-12" db="EMBL/GenBank/DDBJ databases">
        <title>Jiella pelagia sp. nov., isolated from phosphonate enriched culture of Northwest Pacific surface seawater.</title>
        <authorList>
            <person name="Shin D.Y."/>
            <person name="Hwang C.Y."/>
        </authorList>
    </citation>
    <scope>NUCLEOTIDE SEQUENCE</scope>
    <source>
        <strain evidence="2">HL-NP1</strain>
    </source>
</reference>